<dbReference type="InterPro" id="IPR050213">
    <property type="entry name" value="GST_superfamily"/>
</dbReference>
<accession>A0A1I7XEN0</accession>
<dbReference type="InterPro" id="IPR036249">
    <property type="entry name" value="Thioredoxin-like_sf"/>
</dbReference>
<proteinExistence type="inferred from homology"/>
<dbReference type="SUPFAM" id="SSF52833">
    <property type="entry name" value="Thioredoxin-like"/>
    <property type="match status" value="1"/>
</dbReference>
<comment type="catalytic activity">
    <reaction evidence="4">
        <text>RX + glutathione = an S-substituted glutathione + a halide anion + H(+)</text>
        <dbReference type="Rhea" id="RHEA:16437"/>
        <dbReference type="ChEBI" id="CHEBI:15378"/>
        <dbReference type="ChEBI" id="CHEBI:16042"/>
        <dbReference type="ChEBI" id="CHEBI:17792"/>
        <dbReference type="ChEBI" id="CHEBI:57925"/>
        <dbReference type="ChEBI" id="CHEBI:90779"/>
        <dbReference type="EC" id="2.5.1.18"/>
    </reaction>
</comment>
<dbReference type="SFLD" id="SFLDS00019">
    <property type="entry name" value="Glutathione_Transferase_(cytos"/>
    <property type="match status" value="1"/>
</dbReference>
<dbReference type="PROSITE" id="PS50404">
    <property type="entry name" value="GST_NTER"/>
    <property type="match status" value="1"/>
</dbReference>
<comment type="similarity">
    <text evidence="3">Belongs to the GST superfamily. Sigma family.</text>
</comment>
<evidence type="ECO:0000259" key="6">
    <source>
        <dbReference type="PROSITE" id="PS50404"/>
    </source>
</evidence>
<name>A0A1I7XEN0_HETBA</name>
<evidence type="ECO:0000256" key="1">
    <source>
        <dbReference type="ARBA" id="ARBA00012452"/>
    </source>
</evidence>
<dbReference type="Gene3D" id="1.20.1050.130">
    <property type="match status" value="1"/>
</dbReference>
<dbReference type="InterPro" id="IPR040079">
    <property type="entry name" value="Glutathione_S-Trfase"/>
</dbReference>
<dbReference type="FunFam" id="3.40.30.10:FF:000258">
    <property type="entry name" value="Glutathione S-transferase"/>
    <property type="match status" value="1"/>
</dbReference>
<keyword evidence="2" id="KW-0808">Transferase</keyword>
<dbReference type="Proteomes" id="UP000095283">
    <property type="component" value="Unplaced"/>
</dbReference>
<feature type="domain" description="GST N-terminal" evidence="6">
    <location>
        <begin position="2"/>
        <end position="79"/>
    </location>
</feature>
<dbReference type="WBParaSite" id="Hba_15926">
    <property type="protein sequence ID" value="Hba_15926"/>
    <property type="gene ID" value="Hba_15926"/>
</dbReference>
<evidence type="ECO:0000313" key="7">
    <source>
        <dbReference type="Proteomes" id="UP000095283"/>
    </source>
</evidence>
<sequence>MVHYKLTYFNGRGAAEISRQLFALAGQEYEDVRYERDEWPQHKDEMPFGQIPVLEVDGKKLAQSYAINRFLARQFGIYIYIYIVFVFCFLFTSCFFLHLNNSFIFYRDYQTEIRPVVLVFLGFQEGDLVEQIRLESRGRGEVRQKKEREIS</sequence>
<reference evidence="8" key="1">
    <citation type="submission" date="2016-11" db="UniProtKB">
        <authorList>
            <consortium name="WormBaseParasite"/>
        </authorList>
    </citation>
    <scope>IDENTIFICATION</scope>
</reference>
<protein>
    <recommendedName>
        <fullName evidence="1">glutathione transferase</fullName>
        <ecNumber evidence="1">2.5.1.18</ecNumber>
    </recommendedName>
</protein>
<keyword evidence="7" id="KW-1185">Reference proteome</keyword>
<evidence type="ECO:0000256" key="5">
    <source>
        <dbReference type="SAM" id="Phobius"/>
    </source>
</evidence>
<evidence type="ECO:0000256" key="3">
    <source>
        <dbReference type="ARBA" id="ARBA00038317"/>
    </source>
</evidence>
<dbReference type="AlphaFoldDB" id="A0A1I7XEN0"/>
<dbReference type="PANTHER" id="PTHR11571">
    <property type="entry name" value="GLUTATHIONE S-TRANSFERASE"/>
    <property type="match status" value="1"/>
</dbReference>
<keyword evidence="5" id="KW-0472">Membrane</keyword>
<organism evidence="7 8">
    <name type="scientific">Heterorhabditis bacteriophora</name>
    <name type="common">Entomopathogenic nematode worm</name>
    <dbReference type="NCBI Taxonomy" id="37862"/>
    <lineage>
        <taxon>Eukaryota</taxon>
        <taxon>Metazoa</taxon>
        <taxon>Ecdysozoa</taxon>
        <taxon>Nematoda</taxon>
        <taxon>Chromadorea</taxon>
        <taxon>Rhabditida</taxon>
        <taxon>Rhabditina</taxon>
        <taxon>Rhabditomorpha</taxon>
        <taxon>Strongyloidea</taxon>
        <taxon>Heterorhabditidae</taxon>
        <taxon>Heterorhabditis</taxon>
    </lineage>
</organism>
<dbReference type="Pfam" id="PF02798">
    <property type="entry name" value="GST_N"/>
    <property type="match status" value="1"/>
</dbReference>
<feature type="transmembrane region" description="Helical" evidence="5">
    <location>
        <begin position="77"/>
        <end position="99"/>
    </location>
</feature>
<dbReference type="GO" id="GO:0004364">
    <property type="term" value="F:glutathione transferase activity"/>
    <property type="evidence" value="ECO:0007669"/>
    <property type="project" value="UniProtKB-EC"/>
</dbReference>
<dbReference type="EC" id="2.5.1.18" evidence="1"/>
<keyword evidence="5" id="KW-1133">Transmembrane helix</keyword>
<dbReference type="GO" id="GO:0006749">
    <property type="term" value="P:glutathione metabolic process"/>
    <property type="evidence" value="ECO:0007669"/>
    <property type="project" value="TreeGrafter"/>
</dbReference>
<evidence type="ECO:0000313" key="8">
    <source>
        <dbReference type="WBParaSite" id="Hba_15926"/>
    </source>
</evidence>
<evidence type="ECO:0000256" key="4">
    <source>
        <dbReference type="ARBA" id="ARBA00047960"/>
    </source>
</evidence>
<evidence type="ECO:0000256" key="2">
    <source>
        <dbReference type="ARBA" id="ARBA00022679"/>
    </source>
</evidence>
<dbReference type="PANTHER" id="PTHR11571:SF224">
    <property type="entry name" value="HEMATOPOIETIC PROSTAGLANDIN D SYNTHASE"/>
    <property type="match status" value="1"/>
</dbReference>
<dbReference type="CDD" id="cd03039">
    <property type="entry name" value="GST_N_Sigma_like"/>
    <property type="match status" value="1"/>
</dbReference>
<dbReference type="InterPro" id="IPR004045">
    <property type="entry name" value="Glutathione_S-Trfase_N"/>
</dbReference>
<keyword evidence="5" id="KW-0812">Transmembrane</keyword>